<evidence type="ECO:0000313" key="5">
    <source>
        <dbReference type="EMBL" id="MBO0664270.1"/>
    </source>
</evidence>
<feature type="domain" description="HTH lacI-type" evidence="4">
    <location>
        <begin position="5"/>
        <end position="60"/>
    </location>
</feature>
<evidence type="ECO:0000256" key="1">
    <source>
        <dbReference type="ARBA" id="ARBA00023015"/>
    </source>
</evidence>
<dbReference type="InterPro" id="IPR025997">
    <property type="entry name" value="SBP_2_dom"/>
</dbReference>
<keyword evidence="6" id="KW-1185">Reference proteome</keyword>
<proteinExistence type="predicted"/>
<evidence type="ECO:0000256" key="2">
    <source>
        <dbReference type="ARBA" id="ARBA00023125"/>
    </source>
</evidence>
<keyword evidence="1" id="KW-0805">Transcription regulation</keyword>
<dbReference type="Pfam" id="PF13407">
    <property type="entry name" value="Peripla_BP_4"/>
    <property type="match status" value="1"/>
</dbReference>
<dbReference type="GO" id="GO:0003700">
    <property type="term" value="F:DNA-binding transcription factor activity"/>
    <property type="evidence" value="ECO:0007669"/>
    <property type="project" value="TreeGrafter"/>
</dbReference>
<evidence type="ECO:0000256" key="3">
    <source>
        <dbReference type="ARBA" id="ARBA00023163"/>
    </source>
</evidence>
<gene>
    <name evidence="5" type="ORF">J1C48_16945</name>
</gene>
<dbReference type="SUPFAM" id="SSF47413">
    <property type="entry name" value="lambda repressor-like DNA-binding domains"/>
    <property type="match status" value="1"/>
</dbReference>
<dbReference type="PROSITE" id="PS50932">
    <property type="entry name" value="HTH_LACI_2"/>
    <property type="match status" value="1"/>
</dbReference>
<comment type="caution">
    <text evidence="5">The sequence shown here is derived from an EMBL/GenBank/DDBJ whole genome shotgun (WGS) entry which is preliminary data.</text>
</comment>
<dbReference type="SMART" id="SM00354">
    <property type="entry name" value="HTH_LACI"/>
    <property type="match status" value="1"/>
</dbReference>
<dbReference type="InterPro" id="IPR000843">
    <property type="entry name" value="HTH_LacI"/>
</dbReference>
<dbReference type="EMBL" id="JAFMPP010000019">
    <property type="protein sequence ID" value="MBO0664270.1"/>
    <property type="molecule type" value="Genomic_DNA"/>
</dbReference>
<accession>A0A939G1R9</accession>
<dbReference type="SUPFAM" id="SSF53822">
    <property type="entry name" value="Periplasmic binding protein-like I"/>
    <property type="match status" value="1"/>
</dbReference>
<organism evidence="5 6">
    <name type="scientific">Jiella flava</name>
    <dbReference type="NCBI Taxonomy" id="2816857"/>
    <lineage>
        <taxon>Bacteria</taxon>
        <taxon>Pseudomonadati</taxon>
        <taxon>Pseudomonadota</taxon>
        <taxon>Alphaproteobacteria</taxon>
        <taxon>Hyphomicrobiales</taxon>
        <taxon>Aurantimonadaceae</taxon>
        <taxon>Jiella</taxon>
    </lineage>
</organism>
<evidence type="ECO:0000259" key="4">
    <source>
        <dbReference type="PROSITE" id="PS50932"/>
    </source>
</evidence>
<keyword evidence="3" id="KW-0804">Transcription</keyword>
<sequence length="343" mass="37347">MVNRPTISDLARQAGVSVATVDRVLNGRARVREETTRRVYEAATAIGYHGASLVRQRIMADVKPVTLGFVLLKRNELFYNRFARELETAIEAIESVRGTIRIAFVDEQKPEAFADALEGLGTRCDAVAATAIDCPQVTRTAARLREKGVPVYALLSDFAQGIRESYVGLNNIKAGRTAAWMISRTAAQPGPVAFFLASHRWHGHQLRETGFRAYFRERAPQFEILDTVFDLDTVDVTREATLSLMARKPDLAGIYVAGGGTEGAIAALRETTLNPLPSVVVNELTEASVAALEDGVLTTVIGTPLRALSTALVERMVASLDVGHSAIPGQYFLPFDLHVPESI</sequence>
<reference evidence="5" key="1">
    <citation type="submission" date="2021-03" db="EMBL/GenBank/DDBJ databases">
        <title>Whole genome sequence of Jiella sp. CQZ9-1.</title>
        <authorList>
            <person name="Tuo L."/>
        </authorList>
    </citation>
    <scope>NUCLEOTIDE SEQUENCE</scope>
    <source>
        <strain evidence="5">CQZ9-1</strain>
    </source>
</reference>
<dbReference type="Gene3D" id="1.10.260.40">
    <property type="entry name" value="lambda repressor-like DNA-binding domains"/>
    <property type="match status" value="1"/>
</dbReference>
<dbReference type="AlphaFoldDB" id="A0A939G1R9"/>
<dbReference type="Gene3D" id="3.40.50.2300">
    <property type="match status" value="2"/>
</dbReference>
<dbReference type="CDD" id="cd06307">
    <property type="entry name" value="PBP1_sugar_binding"/>
    <property type="match status" value="1"/>
</dbReference>
<dbReference type="RefSeq" id="WP_207259240.1">
    <property type="nucleotide sequence ID" value="NZ_JAFMPP010000019.1"/>
</dbReference>
<dbReference type="GO" id="GO:0000976">
    <property type="term" value="F:transcription cis-regulatory region binding"/>
    <property type="evidence" value="ECO:0007669"/>
    <property type="project" value="TreeGrafter"/>
</dbReference>
<dbReference type="PANTHER" id="PTHR30146:SF152">
    <property type="entry name" value="TRANSCRIPTIONAL REGULATORY PROTEIN"/>
    <property type="match status" value="1"/>
</dbReference>
<dbReference type="Pfam" id="PF00356">
    <property type="entry name" value="LacI"/>
    <property type="match status" value="1"/>
</dbReference>
<protein>
    <submittedName>
        <fullName evidence="5">LacI family DNA-binding transcriptional regulator</fullName>
    </submittedName>
</protein>
<dbReference type="PRINTS" id="PR00036">
    <property type="entry name" value="HTHLACI"/>
</dbReference>
<dbReference type="CDD" id="cd01392">
    <property type="entry name" value="HTH_LacI"/>
    <property type="match status" value="1"/>
</dbReference>
<dbReference type="PROSITE" id="PS00356">
    <property type="entry name" value="HTH_LACI_1"/>
    <property type="match status" value="1"/>
</dbReference>
<keyword evidence="2 5" id="KW-0238">DNA-binding</keyword>
<dbReference type="InterPro" id="IPR010982">
    <property type="entry name" value="Lambda_DNA-bd_dom_sf"/>
</dbReference>
<dbReference type="PANTHER" id="PTHR30146">
    <property type="entry name" value="LACI-RELATED TRANSCRIPTIONAL REPRESSOR"/>
    <property type="match status" value="1"/>
</dbReference>
<evidence type="ECO:0000313" key="6">
    <source>
        <dbReference type="Proteomes" id="UP000664122"/>
    </source>
</evidence>
<dbReference type="InterPro" id="IPR028082">
    <property type="entry name" value="Peripla_BP_I"/>
</dbReference>
<name>A0A939G1R9_9HYPH</name>
<dbReference type="Proteomes" id="UP000664122">
    <property type="component" value="Unassembled WGS sequence"/>
</dbReference>